<evidence type="ECO:0000256" key="1">
    <source>
        <dbReference type="ARBA" id="ARBA00007118"/>
    </source>
</evidence>
<protein>
    <recommendedName>
        <fullName evidence="7">Putative NAD(P)H nitroreductase</fullName>
        <ecNumber evidence="7">1.-.-.-</ecNumber>
    </recommendedName>
</protein>
<feature type="binding site" evidence="8">
    <location>
        <position position="35"/>
    </location>
    <ligand>
        <name>FMN</name>
        <dbReference type="ChEBI" id="CHEBI:58210"/>
        <note>ligand shared between dimeric partners</note>
    </ligand>
</feature>
<dbReference type="GO" id="GO:0016491">
    <property type="term" value="F:oxidoreductase activity"/>
    <property type="evidence" value="ECO:0007669"/>
    <property type="project" value="UniProtKB-UniRule"/>
</dbReference>
<name>A0A1X9NDE2_9GAMM</name>
<dbReference type="PANTHER" id="PTHR43821">
    <property type="entry name" value="NAD(P)H NITROREDUCTASE YDJA-RELATED"/>
    <property type="match status" value="1"/>
</dbReference>
<comment type="similarity">
    <text evidence="1 7">Belongs to the nitroreductase family.</text>
</comment>
<dbReference type="InterPro" id="IPR029479">
    <property type="entry name" value="Nitroreductase"/>
</dbReference>
<keyword evidence="11" id="KW-1185">Reference proteome</keyword>
<dbReference type="SUPFAM" id="SSF55469">
    <property type="entry name" value="FMN-dependent nitroreductase-like"/>
    <property type="match status" value="1"/>
</dbReference>
<dbReference type="STRING" id="716816.BST96_19385"/>
<dbReference type="Gene3D" id="3.40.109.10">
    <property type="entry name" value="NADH Oxidase"/>
    <property type="match status" value="1"/>
</dbReference>
<evidence type="ECO:0000256" key="7">
    <source>
        <dbReference type="PIRNR" id="PIRNR000232"/>
    </source>
</evidence>
<dbReference type="OrthoDB" id="9804207at2"/>
<organism evidence="10 11">
    <name type="scientific">Oceanicoccus sagamiensis</name>
    <dbReference type="NCBI Taxonomy" id="716816"/>
    <lineage>
        <taxon>Bacteria</taxon>
        <taxon>Pseudomonadati</taxon>
        <taxon>Pseudomonadota</taxon>
        <taxon>Gammaproteobacteria</taxon>
        <taxon>Cellvibrionales</taxon>
        <taxon>Spongiibacteraceae</taxon>
        <taxon>Oceanicoccus</taxon>
    </lineage>
</organism>
<evidence type="ECO:0000256" key="6">
    <source>
        <dbReference type="ARBA" id="ARBA00023027"/>
    </source>
</evidence>
<reference evidence="10 11" key="1">
    <citation type="submission" date="2016-11" db="EMBL/GenBank/DDBJ databases">
        <title>Trade-off between light-utilization and light-protection in marine flavobacteria.</title>
        <authorList>
            <person name="Kumagai Y."/>
        </authorList>
    </citation>
    <scope>NUCLEOTIDE SEQUENCE [LARGE SCALE GENOMIC DNA]</scope>
    <source>
        <strain evidence="10 11">NBRC 107125</strain>
    </source>
</reference>
<dbReference type="KEGG" id="osg:BST96_19385"/>
<keyword evidence="5 7" id="KW-0560">Oxidoreductase</keyword>
<dbReference type="InterPro" id="IPR000415">
    <property type="entry name" value="Nitroreductase-like"/>
</dbReference>
<keyword evidence="3 7" id="KW-0288">FMN</keyword>
<dbReference type="Proteomes" id="UP000193450">
    <property type="component" value="Chromosome"/>
</dbReference>
<feature type="domain" description="Nitroreductase" evidence="9">
    <location>
        <begin position="21"/>
        <end position="168"/>
    </location>
</feature>
<gene>
    <name evidence="10" type="ORF">BST96_19385</name>
</gene>
<dbReference type="CDD" id="cd02135">
    <property type="entry name" value="YdjA-like"/>
    <property type="match status" value="1"/>
</dbReference>
<sequence length="194" mass="21194">MDALTLLHSRNSAPKLCEPAPEGEALDAMFKAAFRAPDHAWLRPWRFLTIRGDGRHQLGQLFIKATQQRRQQAGEPAMTPEDIDKLAAKPLRAPLIITVIATIKEHPKVPAVEQVISAGCAAHGLLLAAHAQGFAGVWRTGSNAFDATVMQGLGLQPNEEIVGFLYLGSVDGNYKPLRELALDDFRQDWTAPAQ</sequence>
<dbReference type="InterPro" id="IPR052530">
    <property type="entry name" value="NAD(P)H_nitroreductase"/>
</dbReference>
<comment type="cofactor">
    <cofactor evidence="8">
        <name>FMN</name>
        <dbReference type="ChEBI" id="CHEBI:58210"/>
    </cofactor>
    <text evidence="8">Binds 1 FMN per subunit.</text>
</comment>
<accession>A0A1X9NDE2</accession>
<dbReference type="PANTHER" id="PTHR43821:SF1">
    <property type="entry name" value="NAD(P)H NITROREDUCTASE YDJA-RELATED"/>
    <property type="match status" value="1"/>
</dbReference>
<dbReference type="Pfam" id="PF00881">
    <property type="entry name" value="Nitroreductase"/>
    <property type="match status" value="1"/>
</dbReference>
<keyword evidence="6 7" id="KW-0520">NAD</keyword>
<dbReference type="PIRSF" id="PIRSF000232">
    <property type="entry name" value="YdjA"/>
    <property type="match status" value="1"/>
</dbReference>
<evidence type="ECO:0000313" key="10">
    <source>
        <dbReference type="EMBL" id="ARN76068.1"/>
    </source>
</evidence>
<evidence type="ECO:0000313" key="11">
    <source>
        <dbReference type="Proteomes" id="UP000193450"/>
    </source>
</evidence>
<dbReference type="EC" id="1.-.-.-" evidence="7"/>
<evidence type="ECO:0000256" key="8">
    <source>
        <dbReference type="PIRSR" id="PIRSR000232-1"/>
    </source>
</evidence>
<evidence type="ECO:0000256" key="3">
    <source>
        <dbReference type="ARBA" id="ARBA00022643"/>
    </source>
</evidence>
<proteinExistence type="inferred from homology"/>
<dbReference type="InterPro" id="IPR026021">
    <property type="entry name" value="YdjA-like"/>
</dbReference>
<feature type="binding site" evidence="8">
    <location>
        <position position="39"/>
    </location>
    <ligand>
        <name>FMN</name>
        <dbReference type="ChEBI" id="CHEBI:58210"/>
        <note>ligand shared between dimeric partners</note>
    </ligand>
</feature>
<evidence type="ECO:0000256" key="4">
    <source>
        <dbReference type="ARBA" id="ARBA00022857"/>
    </source>
</evidence>
<evidence type="ECO:0000256" key="5">
    <source>
        <dbReference type="ARBA" id="ARBA00023002"/>
    </source>
</evidence>
<dbReference type="RefSeq" id="WP_085760268.1">
    <property type="nucleotide sequence ID" value="NZ_CP019343.1"/>
</dbReference>
<keyword evidence="2 7" id="KW-0285">Flavoprotein</keyword>
<dbReference type="EMBL" id="CP019343">
    <property type="protein sequence ID" value="ARN76068.1"/>
    <property type="molecule type" value="Genomic_DNA"/>
</dbReference>
<keyword evidence="4 7" id="KW-0521">NADP</keyword>
<feature type="binding site" description="in other chain" evidence="8">
    <location>
        <begin position="10"/>
        <end position="12"/>
    </location>
    <ligand>
        <name>FMN</name>
        <dbReference type="ChEBI" id="CHEBI:58210"/>
        <note>ligand shared between dimeric partners</note>
    </ligand>
</feature>
<evidence type="ECO:0000256" key="2">
    <source>
        <dbReference type="ARBA" id="ARBA00022630"/>
    </source>
</evidence>
<dbReference type="AlphaFoldDB" id="A0A1X9NDE2"/>
<feature type="binding site" description="in other chain" evidence="8">
    <location>
        <begin position="138"/>
        <end position="140"/>
    </location>
    <ligand>
        <name>FMN</name>
        <dbReference type="ChEBI" id="CHEBI:58210"/>
        <note>ligand shared between dimeric partners</note>
    </ligand>
</feature>
<evidence type="ECO:0000259" key="9">
    <source>
        <dbReference type="Pfam" id="PF00881"/>
    </source>
</evidence>